<dbReference type="Proteomes" id="UP000594836">
    <property type="component" value="Chromosome"/>
</dbReference>
<dbReference type="EMBL" id="CP065713">
    <property type="protein sequence ID" value="QPT09722.1"/>
    <property type="molecule type" value="Genomic_DNA"/>
</dbReference>
<evidence type="ECO:0000313" key="2">
    <source>
        <dbReference type="Proteomes" id="UP000594836"/>
    </source>
</evidence>
<gene>
    <name evidence="1" type="ORF">I6G38_05555</name>
</gene>
<accession>A0A7T3ABX4</accession>
<proteinExistence type="predicted"/>
<protein>
    <submittedName>
        <fullName evidence="1">Uncharacterized protein</fullName>
    </submittedName>
</protein>
<dbReference type="RefSeq" id="WP_197939221.1">
    <property type="nucleotide sequence ID" value="NZ_CP065713.1"/>
</dbReference>
<evidence type="ECO:0000313" key="1">
    <source>
        <dbReference type="EMBL" id="QPT09722.1"/>
    </source>
</evidence>
<dbReference type="AlphaFoldDB" id="A0A7T3ABX4"/>
<sequence>MAAVDPLFAQWLQAQADHVVVTDAAGLARWAATAVTTTRTTSIATKAAAQTEAARQLAFLSRGPFAIDVHEFASTDWLASIGLVVTISNDELGYADGVDVFVLGVESDTSTGISAVTVLRPLKGLS</sequence>
<reference evidence="1 2" key="1">
    <citation type="submission" date="2020-12" db="EMBL/GenBank/DDBJ databases">
        <title>FDA dAtabase for Regulatory Grade micrObial Sequences (FDA-ARGOS): Supporting development and validation of Infectious Disease Dx tests.</title>
        <authorList>
            <person name="Sproer C."/>
            <person name="Gronow S."/>
            <person name="Severitt S."/>
            <person name="Schroder I."/>
            <person name="Tallon L."/>
            <person name="Sadzewicz L."/>
            <person name="Zhao X."/>
            <person name="Boylan J."/>
            <person name="Ott S."/>
            <person name="Bowen H."/>
            <person name="Vavikolanu K."/>
            <person name="Mehta A."/>
            <person name="Aluvathingal J."/>
            <person name="Nadendla S."/>
            <person name="Lowell S."/>
            <person name="Myers T."/>
            <person name="Yan Y."/>
            <person name="Sichtig H."/>
        </authorList>
    </citation>
    <scope>NUCLEOTIDE SEQUENCE [LARGE SCALE GENOMIC DNA]</scope>
    <source>
        <strain evidence="1 2">FDAARGOS_881</strain>
    </source>
</reference>
<name>A0A7T3ABX4_SPHPI</name>
<organism evidence="1 2">
    <name type="scientific">Sphingomonas paucimobilis</name>
    <name type="common">Pseudomonas paucimobilis</name>
    <dbReference type="NCBI Taxonomy" id="13689"/>
    <lineage>
        <taxon>Bacteria</taxon>
        <taxon>Pseudomonadati</taxon>
        <taxon>Pseudomonadota</taxon>
        <taxon>Alphaproteobacteria</taxon>
        <taxon>Sphingomonadales</taxon>
        <taxon>Sphingomonadaceae</taxon>
        <taxon>Sphingomonas</taxon>
    </lineage>
</organism>